<sequence>MNSMLMNKDIIANWEDRHARLFGNEIVKLNHRLLETGLFSREAVGKLIERCPDSEFGLESMSDDITNPSRLYGVRNGISGAEALAAVEKGRMWMNIRRVMDWAPEYGRLLDTIFSEFAGRMPGFETFKRNLGVLVSSPNANVFYHADIQGQSLWQIEGSKRVYLYPRSEVFLRPMQVEKILLRETDEKMPYETWFDEYATAVDLHPGEMVTWPLYAPHRVQNHDCMNISVTMEHWTKQIWNSYAVHYGNGVFRRTLGVKGLSTENSGLHVYPKAVAAFAWKKAGKQKKGDVVVKRDFKLDASAEGGRVALT</sequence>
<evidence type="ECO:0000313" key="2">
    <source>
        <dbReference type="EMBL" id="MBB6509792.1"/>
    </source>
</evidence>
<feature type="domain" description="JmjC" evidence="1">
    <location>
        <begin position="92"/>
        <end position="249"/>
    </location>
</feature>
<dbReference type="Proteomes" id="UP000585437">
    <property type="component" value="Unassembled WGS sequence"/>
</dbReference>
<evidence type="ECO:0000313" key="3">
    <source>
        <dbReference type="Proteomes" id="UP000585437"/>
    </source>
</evidence>
<dbReference type="Gene3D" id="2.60.120.650">
    <property type="entry name" value="Cupin"/>
    <property type="match status" value="1"/>
</dbReference>
<proteinExistence type="predicted"/>
<dbReference type="RefSeq" id="WP_092664204.1">
    <property type="nucleotide sequence ID" value="NZ_JACHBU010000006.1"/>
</dbReference>
<organism evidence="2 3">
    <name type="scientific">Rhizobium soli</name>
    <dbReference type="NCBI Taxonomy" id="424798"/>
    <lineage>
        <taxon>Bacteria</taxon>
        <taxon>Pseudomonadati</taxon>
        <taxon>Pseudomonadota</taxon>
        <taxon>Alphaproteobacteria</taxon>
        <taxon>Hyphomicrobiales</taxon>
        <taxon>Rhizobiaceae</taxon>
        <taxon>Rhizobium/Agrobacterium group</taxon>
        <taxon>Rhizobium</taxon>
    </lineage>
</organism>
<comment type="caution">
    <text evidence="2">The sequence shown here is derived from an EMBL/GenBank/DDBJ whole genome shotgun (WGS) entry which is preliminary data.</text>
</comment>
<evidence type="ECO:0000259" key="1">
    <source>
        <dbReference type="PROSITE" id="PS51184"/>
    </source>
</evidence>
<keyword evidence="3" id="KW-1185">Reference proteome</keyword>
<dbReference type="EMBL" id="JACHBU010000006">
    <property type="protein sequence ID" value="MBB6509792.1"/>
    <property type="molecule type" value="Genomic_DNA"/>
</dbReference>
<dbReference type="AlphaFoldDB" id="A0A7X0MSA8"/>
<dbReference type="PROSITE" id="PS51184">
    <property type="entry name" value="JMJC"/>
    <property type="match status" value="1"/>
</dbReference>
<name>A0A7X0MSA8_9HYPH</name>
<dbReference type="SUPFAM" id="SSF51197">
    <property type="entry name" value="Clavaminate synthase-like"/>
    <property type="match status" value="1"/>
</dbReference>
<dbReference type="InterPro" id="IPR003347">
    <property type="entry name" value="JmjC_dom"/>
</dbReference>
<accession>A0A7X0MSA8</accession>
<gene>
    <name evidence="2" type="ORF">F4695_003176</name>
</gene>
<protein>
    <recommendedName>
        <fullName evidence="1">JmjC domain-containing protein</fullName>
    </recommendedName>
</protein>
<reference evidence="2 3" key="1">
    <citation type="submission" date="2020-08" db="EMBL/GenBank/DDBJ databases">
        <title>The Agave Microbiome: Exploring the role of microbial communities in plant adaptations to desert environments.</title>
        <authorList>
            <person name="Partida-Martinez L.P."/>
        </authorList>
    </citation>
    <scope>NUCLEOTIDE SEQUENCE [LARGE SCALE GENOMIC DNA]</scope>
    <source>
        <strain evidence="2 3">AS3.12</strain>
    </source>
</reference>